<dbReference type="PANTHER" id="PTHR31845:SF39">
    <property type="entry name" value="TRANSCRIPTION FACTOR PBCR-RELATED"/>
    <property type="match status" value="1"/>
</dbReference>
<dbReference type="InterPro" id="IPR007219">
    <property type="entry name" value="XnlR_reg_dom"/>
</dbReference>
<dbReference type="GeneID" id="27321490"/>
<evidence type="ECO:0000256" key="4">
    <source>
        <dbReference type="ARBA" id="ARBA00023125"/>
    </source>
</evidence>
<dbReference type="InterPro" id="IPR051089">
    <property type="entry name" value="prtT"/>
</dbReference>
<evidence type="ECO:0000256" key="3">
    <source>
        <dbReference type="ARBA" id="ARBA00023015"/>
    </source>
</evidence>
<keyword evidence="6" id="KW-0539">Nucleus</keyword>
<dbReference type="AlphaFoldDB" id="A0A0D1ZQ49"/>
<feature type="region of interest" description="Disordered" evidence="7">
    <location>
        <begin position="1"/>
        <end position="38"/>
    </location>
</feature>
<keyword evidence="3" id="KW-0805">Transcription regulation</keyword>
<evidence type="ECO:0000256" key="5">
    <source>
        <dbReference type="ARBA" id="ARBA00023163"/>
    </source>
</evidence>
<dbReference type="CDD" id="cd00067">
    <property type="entry name" value="GAL4"/>
    <property type="match status" value="1"/>
</dbReference>
<dbReference type="CDD" id="cd12148">
    <property type="entry name" value="fungal_TF_MHR"/>
    <property type="match status" value="1"/>
</dbReference>
<keyword evidence="10" id="KW-1185">Reference proteome</keyword>
<evidence type="ECO:0000256" key="6">
    <source>
        <dbReference type="ARBA" id="ARBA00023242"/>
    </source>
</evidence>
<dbReference type="EMBL" id="KN847521">
    <property type="protein sequence ID" value="KIV96064.1"/>
    <property type="molecule type" value="Genomic_DNA"/>
</dbReference>
<evidence type="ECO:0000256" key="2">
    <source>
        <dbReference type="ARBA" id="ARBA00022723"/>
    </source>
</evidence>
<dbReference type="OMA" id="YQISHTA"/>
<keyword evidence="5" id="KW-0804">Transcription</keyword>
<keyword evidence="2" id="KW-0479">Metal-binding</keyword>
<dbReference type="InterPro" id="IPR001138">
    <property type="entry name" value="Zn2Cys6_DnaBD"/>
</dbReference>
<dbReference type="GO" id="GO:0000981">
    <property type="term" value="F:DNA-binding transcription factor activity, RNA polymerase II-specific"/>
    <property type="evidence" value="ECO:0007669"/>
    <property type="project" value="InterPro"/>
</dbReference>
<feature type="compositionally biased region" description="Low complexity" evidence="7">
    <location>
        <begin position="115"/>
        <end position="126"/>
    </location>
</feature>
<evidence type="ECO:0000259" key="8">
    <source>
        <dbReference type="PROSITE" id="PS50048"/>
    </source>
</evidence>
<proteinExistence type="predicted"/>
<dbReference type="VEuPathDB" id="FungiDB:PV10_03645"/>
<evidence type="ECO:0000313" key="10">
    <source>
        <dbReference type="Proteomes" id="UP000054302"/>
    </source>
</evidence>
<dbReference type="OrthoDB" id="8062037at2759"/>
<dbReference type="PROSITE" id="PS00463">
    <property type="entry name" value="ZN2_CY6_FUNGAL_1"/>
    <property type="match status" value="1"/>
</dbReference>
<dbReference type="InterPro" id="IPR036864">
    <property type="entry name" value="Zn2-C6_fun-type_DNA-bd_sf"/>
</dbReference>
<keyword evidence="4" id="KW-0238">DNA-binding</keyword>
<dbReference type="Proteomes" id="UP000054302">
    <property type="component" value="Unassembled WGS sequence"/>
</dbReference>
<dbReference type="Pfam" id="PF04082">
    <property type="entry name" value="Fungal_trans"/>
    <property type="match status" value="1"/>
</dbReference>
<evidence type="ECO:0000313" key="9">
    <source>
        <dbReference type="EMBL" id="KIV96064.1"/>
    </source>
</evidence>
<accession>A0A0D1ZQ49</accession>
<feature type="domain" description="Zn(2)-C6 fungal-type" evidence="8">
    <location>
        <begin position="39"/>
        <end position="72"/>
    </location>
</feature>
<dbReference type="GO" id="GO:0006351">
    <property type="term" value="P:DNA-templated transcription"/>
    <property type="evidence" value="ECO:0007669"/>
    <property type="project" value="InterPro"/>
</dbReference>
<name>A0A0D1ZQ49_EXOME</name>
<comment type="subcellular location">
    <subcellularLocation>
        <location evidence="1">Nucleus</location>
    </subcellularLocation>
</comment>
<dbReference type="Gene3D" id="4.10.240.10">
    <property type="entry name" value="Zn(2)-C6 fungal-type DNA-binding domain"/>
    <property type="match status" value="1"/>
</dbReference>
<dbReference type="HOGENOM" id="CLU_006524_0_2_1"/>
<dbReference type="GO" id="GO:0005634">
    <property type="term" value="C:nucleus"/>
    <property type="evidence" value="ECO:0007669"/>
    <property type="project" value="UniProtKB-SubCell"/>
</dbReference>
<gene>
    <name evidence="9" type="ORF">PV10_03645</name>
</gene>
<dbReference type="STRING" id="212818.A0A0D1ZQ49"/>
<dbReference type="RefSeq" id="XP_016227638.1">
    <property type="nucleotide sequence ID" value="XM_016368120.1"/>
</dbReference>
<dbReference type="SMART" id="SM00066">
    <property type="entry name" value="GAL4"/>
    <property type="match status" value="1"/>
</dbReference>
<dbReference type="PROSITE" id="PS50048">
    <property type="entry name" value="ZN2_CY6_FUNGAL_2"/>
    <property type="match status" value="1"/>
</dbReference>
<organism evidence="9 10">
    <name type="scientific">Exophiala mesophila</name>
    <name type="common">Black yeast-like fungus</name>
    <dbReference type="NCBI Taxonomy" id="212818"/>
    <lineage>
        <taxon>Eukaryota</taxon>
        <taxon>Fungi</taxon>
        <taxon>Dikarya</taxon>
        <taxon>Ascomycota</taxon>
        <taxon>Pezizomycotina</taxon>
        <taxon>Eurotiomycetes</taxon>
        <taxon>Chaetothyriomycetidae</taxon>
        <taxon>Chaetothyriales</taxon>
        <taxon>Herpotrichiellaceae</taxon>
        <taxon>Exophiala</taxon>
    </lineage>
</organism>
<protein>
    <recommendedName>
        <fullName evidence="8">Zn(2)-C6 fungal-type domain-containing protein</fullName>
    </recommendedName>
</protein>
<evidence type="ECO:0000256" key="7">
    <source>
        <dbReference type="SAM" id="MobiDB-lite"/>
    </source>
</evidence>
<dbReference type="PANTHER" id="PTHR31845">
    <property type="entry name" value="FINGER DOMAIN PROTEIN, PUTATIVE-RELATED"/>
    <property type="match status" value="1"/>
</dbReference>
<dbReference type="SUPFAM" id="SSF57701">
    <property type="entry name" value="Zn2/Cys6 DNA-binding domain"/>
    <property type="match status" value="1"/>
</dbReference>
<feature type="region of interest" description="Disordered" evidence="7">
    <location>
        <begin position="100"/>
        <end position="126"/>
    </location>
</feature>
<dbReference type="GO" id="GO:0000976">
    <property type="term" value="F:transcription cis-regulatory region binding"/>
    <property type="evidence" value="ECO:0007669"/>
    <property type="project" value="TreeGrafter"/>
</dbReference>
<reference evidence="9 10" key="1">
    <citation type="submission" date="2015-01" db="EMBL/GenBank/DDBJ databases">
        <title>The Genome Sequence of Exophiala mesophila CBS40295.</title>
        <authorList>
            <consortium name="The Broad Institute Genomics Platform"/>
            <person name="Cuomo C."/>
            <person name="de Hoog S."/>
            <person name="Gorbushina A."/>
            <person name="Stielow B."/>
            <person name="Teixiera M."/>
            <person name="Abouelleil A."/>
            <person name="Chapman S.B."/>
            <person name="Priest M."/>
            <person name="Young S.K."/>
            <person name="Wortman J."/>
            <person name="Nusbaum C."/>
            <person name="Birren B."/>
        </authorList>
    </citation>
    <scope>NUCLEOTIDE SEQUENCE [LARGE SCALE GENOMIC DNA]</scope>
    <source>
        <strain evidence="9 10">CBS 40295</strain>
    </source>
</reference>
<sequence length="701" mass="77956">MNSSEHTKVQSDPSDDSDDNAPHQDTSPSAEKKVRSSRACIACRRMKTRCEVDEALGSACKLCIRTRRQCVMQSLPRRRTRKTTDRVTDLEKKIEQLTSLLATSESGSHGPTPKSTSDGLAASDGDAGAKTSETLIDQAIADGLVDWHTACIAFDRYKFQMSRYFPFVVFSDDVEAATVKEQQPLLFCAIVVVGTSSMHSSSKQELRDSLTKDLALRAQYRGERSLELIQALLVLISFYARAKHMRELNFNQMVHTAAAMGLDVGLGRRSHKSFPAQIAGEHQLESLAGRRAWLGCYYSATSVSISLRHPTFVRWSVYIEECLDVIANDPNALPSDKWLCDLIRLQHIAEDASIIFSMDDPGSNITLRDVKVQYQLGGFRQQLEQWRWQARSNTEEPYIRHVEAVMTLYVHEVALHSEHDIDELRAPLRPTQLAQAAAGVDTIVTPLEDLHLMPARIEALVNCLTAIHAVFDSFLSMSLAMLCTLPNLFFVRTGYAARSLRKLLIICENQGQAGTQFPIDKKDLRFDEYMMSLSEVFSKVHAANNSQVARAFSMVLLQMRMQATTSNVISDRRGVIEGMSGGQKPRESGGFRTNHAAPLASTSQAVINVGEPPIPSTSTVRAVDFQTTGRQPGLAMDQPNLDSHPMFSGYPETVAWPLQEGPDALMSGVDVLQWYGQDFMFDDTSTFGYENPNQFGGWPSQ</sequence>
<feature type="compositionally biased region" description="Polar residues" evidence="7">
    <location>
        <begin position="100"/>
        <end position="109"/>
    </location>
</feature>
<dbReference type="GO" id="GO:0008270">
    <property type="term" value="F:zinc ion binding"/>
    <property type="evidence" value="ECO:0007669"/>
    <property type="project" value="InterPro"/>
</dbReference>
<evidence type="ECO:0000256" key="1">
    <source>
        <dbReference type="ARBA" id="ARBA00004123"/>
    </source>
</evidence>